<reference evidence="1" key="1">
    <citation type="submission" date="2020-03" db="EMBL/GenBank/DDBJ databases">
        <title>The deep terrestrial virosphere.</title>
        <authorList>
            <person name="Holmfeldt K."/>
            <person name="Nilsson E."/>
            <person name="Simone D."/>
            <person name="Lopez-Fernandez M."/>
            <person name="Wu X."/>
            <person name="de Brujin I."/>
            <person name="Lundin D."/>
            <person name="Andersson A."/>
            <person name="Bertilsson S."/>
            <person name="Dopson M."/>
        </authorList>
    </citation>
    <scope>NUCLEOTIDE SEQUENCE</scope>
    <source>
        <strain evidence="1">MM415B02682</strain>
    </source>
</reference>
<organism evidence="1">
    <name type="scientific">viral metagenome</name>
    <dbReference type="NCBI Taxonomy" id="1070528"/>
    <lineage>
        <taxon>unclassified sequences</taxon>
        <taxon>metagenomes</taxon>
        <taxon>organismal metagenomes</taxon>
    </lineage>
</organism>
<proteinExistence type="predicted"/>
<gene>
    <name evidence="1" type="ORF">MM415B02682_0003</name>
</gene>
<accession>A0A6M3L6C8</accession>
<dbReference type="AlphaFoldDB" id="A0A6M3L6C8"/>
<protein>
    <submittedName>
        <fullName evidence="1">Uncharacterized protein</fullName>
    </submittedName>
</protein>
<sequence>MNRRAGKLFEALFRGFEWQDIINCTPHPISVWAEVESNKMQEVFCIKPSGILPRVSIIETEHPDVHKFPFYLVKNKIGKVEGMPENDTGERIFIVSRMVFDASDRKDIICPDTGKTAIRDDDGKIIGVTQFVGK</sequence>
<evidence type="ECO:0000313" key="1">
    <source>
        <dbReference type="EMBL" id="QJA88805.1"/>
    </source>
</evidence>
<dbReference type="EMBL" id="MT142805">
    <property type="protein sequence ID" value="QJA88805.1"/>
    <property type="molecule type" value="Genomic_DNA"/>
</dbReference>
<name>A0A6M3L6C8_9ZZZZ</name>